<accession>A0A5P0ZI20</accession>
<evidence type="ECO:0000313" key="2">
    <source>
        <dbReference type="EMBL" id="MQS52694.1"/>
    </source>
</evidence>
<evidence type="ECO:0000313" key="4">
    <source>
        <dbReference type="Proteomes" id="UP000436655"/>
    </source>
</evidence>
<reference evidence="3 4" key="1">
    <citation type="journal article" date="2019" name="Syst. Appl. Microbiol.">
        <title>Polyphasic characterization of two novel Lactobacillus spp. isolated from blown salami packages: Description of Lactobacillus halodurans sp. nov. and Lactobacillus salsicarnum sp. nov.</title>
        <authorList>
            <person name="Schuster J.A."/>
            <person name="Klingl A."/>
            <person name="Vogel R.F."/>
            <person name="Ehrmann M.A."/>
        </authorList>
    </citation>
    <scope>NUCLEOTIDE SEQUENCE [LARGE SCALE GENOMIC DNA]</scope>
    <source>
        <strain evidence="1 4">TMW 1.2098</strain>
        <strain evidence="2 3">TMW 1.2118</strain>
    </source>
</reference>
<dbReference type="Proteomes" id="UP000436655">
    <property type="component" value="Unassembled WGS sequence"/>
</dbReference>
<dbReference type="Proteomes" id="UP000380386">
    <property type="component" value="Unassembled WGS sequence"/>
</dbReference>
<organism evidence="2 3">
    <name type="scientific">Companilactobacillus mishanensis</name>
    <dbReference type="NCBI Taxonomy" id="2486008"/>
    <lineage>
        <taxon>Bacteria</taxon>
        <taxon>Bacillati</taxon>
        <taxon>Bacillota</taxon>
        <taxon>Bacilli</taxon>
        <taxon>Lactobacillales</taxon>
        <taxon>Lactobacillaceae</taxon>
        <taxon>Companilactobacillus</taxon>
    </lineage>
</organism>
<evidence type="ECO:0000313" key="1">
    <source>
        <dbReference type="EMBL" id="MQS45214.1"/>
    </source>
</evidence>
<protein>
    <recommendedName>
        <fullName evidence="5">Bacteriocin immunity protein</fullName>
    </recommendedName>
</protein>
<comment type="caution">
    <text evidence="2">The sequence shown here is derived from an EMBL/GenBank/DDBJ whole genome shotgun (WGS) entry which is preliminary data.</text>
</comment>
<dbReference type="EMBL" id="VDFM01000007">
    <property type="protein sequence ID" value="MQS52694.1"/>
    <property type="molecule type" value="Genomic_DNA"/>
</dbReference>
<evidence type="ECO:0008006" key="5">
    <source>
        <dbReference type="Google" id="ProtNLM"/>
    </source>
</evidence>
<sequence>MKMNDNTEAKEILSKLYTDINNNKEIDTDDYAKDLVLRSYNLLDKNYSLNYLFGRLKDDEKVVAAVKAVDGEDEYEEKINYLAKGNNFTVN</sequence>
<dbReference type="AlphaFoldDB" id="A0A5P0ZI20"/>
<dbReference type="OrthoDB" id="2297252at2"/>
<name>A0A5P0ZI20_9LACO</name>
<dbReference type="EMBL" id="VDFN01000005">
    <property type="protein sequence ID" value="MQS45214.1"/>
    <property type="molecule type" value="Genomic_DNA"/>
</dbReference>
<dbReference type="RefSeq" id="WP_125705726.1">
    <property type="nucleotide sequence ID" value="NZ_JBHTOO010000026.1"/>
</dbReference>
<reference evidence="1" key="2">
    <citation type="submission" date="2019-05" db="EMBL/GenBank/DDBJ databases">
        <authorList>
            <person name="Schuster J.A."/>
            <person name="Ehrmann M.A."/>
        </authorList>
    </citation>
    <scope>NUCLEOTIDE SEQUENCE</scope>
    <source>
        <strain evidence="1">TMW 1.2098</strain>
    </source>
</reference>
<evidence type="ECO:0000313" key="3">
    <source>
        <dbReference type="Proteomes" id="UP000380386"/>
    </source>
</evidence>
<keyword evidence="4" id="KW-1185">Reference proteome</keyword>
<proteinExistence type="predicted"/>
<gene>
    <name evidence="2" type="ORF">FHL02_06630</name>
    <name evidence="1" type="ORF">FHL03_06935</name>
</gene>